<protein>
    <recommendedName>
        <fullName evidence="3">amidophosphoribosyltransferase</fullName>
        <ecNumber evidence="3">2.4.2.14</ecNumber>
    </recommendedName>
</protein>
<dbReference type="GO" id="GO:0004044">
    <property type="term" value="F:amidophosphoribosyltransferase activity"/>
    <property type="evidence" value="ECO:0007669"/>
    <property type="project" value="UniProtKB-EC"/>
</dbReference>
<evidence type="ECO:0000313" key="9">
    <source>
        <dbReference type="EMBL" id="SUZ62673.1"/>
    </source>
</evidence>
<dbReference type="InterPro" id="IPR000836">
    <property type="entry name" value="PRTase_dom"/>
</dbReference>
<dbReference type="EC" id="2.4.2.14" evidence="3"/>
<evidence type="ECO:0000256" key="4">
    <source>
        <dbReference type="ARBA" id="ARBA00022676"/>
    </source>
</evidence>
<evidence type="ECO:0000256" key="1">
    <source>
        <dbReference type="ARBA" id="ARBA00005209"/>
    </source>
</evidence>
<evidence type="ECO:0000256" key="7">
    <source>
        <dbReference type="ARBA" id="ARBA00022962"/>
    </source>
</evidence>
<dbReference type="SUPFAM" id="SSF56235">
    <property type="entry name" value="N-terminal nucleophile aminohydrolases (Ntn hydrolases)"/>
    <property type="match status" value="1"/>
</dbReference>
<dbReference type="Pfam" id="PF13537">
    <property type="entry name" value="GATase_7"/>
    <property type="match status" value="1"/>
</dbReference>
<proteinExistence type="inferred from homology"/>
<dbReference type="InterPro" id="IPR005854">
    <property type="entry name" value="PurF"/>
</dbReference>
<dbReference type="SUPFAM" id="SSF53271">
    <property type="entry name" value="PRTase-like"/>
    <property type="match status" value="1"/>
</dbReference>
<dbReference type="UniPathway" id="UPA00074">
    <property type="reaction ID" value="UER00124"/>
</dbReference>
<dbReference type="InterPro" id="IPR029057">
    <property type="entry name" value="PRTase-like"/>
</dbReference>
<dbReference type="GO" id="GO:0009113">
    <property type="term" value="P:purine nucleobase biosynthetic process"/>
    <property type="evidence" value="ECO:0007669"/>
    <property type="project" value="InterPro"/>
</dbReference>
<sequence>MCGIFGVFNHTQAAELTYFGLHSLQHRGQESAGICVSDGEKFHTHRGTGLVTEAFGQDQHLQLAGHIGIGHVRYTTAGDTGLLNAQPLVFRYTGGRVAVAHNGNLVNAKRLRNQLERQGSIYQTNSDTEVVPHLIARSGPPIEQAIPDALRVIEGAYALLFMTETQLVAAQDPRAFHPLALGKLDEGWVVASETCALDVCGAEFVREIEPGEMLVIDTEGLHSQTFMQPSSRSICSFEYIYFARPDSEIDGISVHNVRKEMGRQICREVPTEADVVIGVPDSGLAAAIGFAEESGLPYEMGMMKNRYVGRTFIQPNQELRRKGVRMKLSVVRKAVEGKRVILVDDSIVRGTTSGRIVELLKAAGATEVHMRVTSPPITHPCLYGIDTARRMELISATQTPEKICQKIGADSLHFISAEGMISATDRNDSTRDRGHCLACFNGSYPTPTC</sequence>
<reference evidence="9" key="1">
    <citation type="submission" date="2018-05" db="EMBL/GenBank/DDBJ databases">
        <authorList>
            <person name="Lanie J.A."/>
            <person name="Ng W.-L."/>
            <person name="Kazmierczak K.M."/>
            <person name="Andrzejewski T.M."/>
            <person name="Davidsen T.M."/>
            <person name="Wayne K.J."/>
            <person name="Tettelin H."/>
            <person name="Glass J.I."/>
            <person name="Rusch D."/>
            <person name="Podicherti R."/>
            <person name="Tsui H.-C.T."/>
            <person name="Winkler M.E."/>
        </authorList>
    </citation>
    <scope>NUCLEOTIDE SEQUENCE</scope>
</reference>
<dbReference type="Pfam" id="PF00156">
    <property type="entry name" value="Pribosyltran"/>
    <property type="match status" value="1"/>
</dbReference>
<dbReference type="InterPro" id="IPR017932">
    <property type="entry name" value="GATase_2_dom"/>
</dbReference>
<dbReference type="GO" id="GO:0006189">
    <property type="term" value="P:'de novo' IMP biosynthetic process"/>
    <property type="evidence" value="ECO:0007669"/>
    <property type="project" value="UniProtKB-UniPathway"/>
</dbReference>
<dbReference type="PANTHER" id="PTHR11907">
    <property type="entry name" value="AMIDOPHOSPHORIBOSYLTRANSFERASE"/>
    <property type="match status" value="1"/>
</dbReference>
<dbReference type="AlphaFoldDB" id="A0A381PAZ2"/>
<evidence type="ECO:0000259" key="8">
    <source>
        <dbReference type="PROSITE" id="PS51278"/>
    </source>
</evidence>
<dbReference type="Gene3D" id="3.60.20.10">
    <property type="entry name" value="Glutamine Phosphoribosylpyrophosphate, subunit 1, domain 1"/>
    <property type="match status" value="1"/>
</dbReference>
<accession>A0A381PAZ2</accession>
<keyword evidence="5" id="KW-0808">Transferase</keyword>
<dbReference type="PIRSF" id="PIRSF000485">
    <property type="entry name" value="Amd_phspho_trans"/>
    <property type="match status" value="1"/>
</dbReference>
<dbReference type="CDD" id="cd00715">
    <property type="entry name" value="GPATase_N"/>
    <property type="match status" value="1"/>
</dbReference>
<dbReference type="PROSITE" id="PS51278">
    <property type="entry name" value="GATASE_TYPE_2"/>
    <property type="match status" value="1"/>
</dbReference>
<dbReference type="CDD" id="cd06223">
    <property type="entry name" value="PRTases_typeI"/>
    <property type="match status" value="1"/>
</dbReference>
<evidence type="ECO:0000256" key="3">
    <source>
        <dbReference type="ARBA" id="ARBA00011941"/>
    </source>
</evidence>
<evidence type="ECO:0000256" key="6">
    <source>
        <dbReference type="ARBA" id="ARBA00022755"/>
    </source>
</evidence>
<keyword evidence="7" id="KW-0315">Glutamine amidotransferase</keyword>
<name>A0A381PAZ2_9ZZZZ</name>
<feature type="domain" description="Glutamine amidotransferase type-2" evidence="8">
    <location>
        <begin position="2"/>
        <end position="219"/>
    </location>
</feature>
<evidence type="ECO:0000256" key="5">
    <source>
        <dbReference type="ARBA" id="ARBA00022679"/>
    </source>
</evidence>
<keyword evidence="4" id="KW-0328">Glycosyltransferase</keyword>
<comment type="similarity">
    <text evidence="2">In the C-terminal section; belongs to the purine/pyrimidine phosphoribosyltransferase family.</text>
</comment>
<dbReference type="EMBL" id="UINC01000886">
    <property type="protein sequence ID" value="SUZ62673.1"/>
    <property type="molecule type" value="Genomic_DNA"/>
</dbReference>
<dbReference type="NCBIfam" id="TIGR01134">
    <property type="entry name" value="purF"/>
    <property type="match status" value="1"/>
</dbReference>
<organism evidence="9">
    <name type="scientific">marine metagenome</name>
    <dbReference type="NCBI Taxonomy" id="408172"/>
    <lineage>
        <taxon>unclassified sequences</taxon>
        <taxon>metagenomes</taxon>
        <taxon>ecological metagenomes</taxon>
    </lineage>
</organism>
<gene>
    <name evidence="9" type="ORF">METZ01_LOCUS15527</name>
</gene>
<dbReference type="HAMAP" id="MF_01931">
    <property type="entry name" value="PurF"/>
    <property type="match status" value="1"/>
</dbReference>
<evidence type="ECO:0000256" key="2">
    <source>
        <dbReference type="ARBA" id="ARBA00010138"/>
    </source>
</evidence>
<dbReference type="Gene3D" id="3.40.50.2020">
    <property type="match status" value="1"/>
</dbReference>
<comment type="pathway">
    <text evidence="1">Purine metabolism; IMP biosynthesis via de novo pathway; N(1)-(5-phospho-D-ribosyl)glycinamide from 5-phospho-alpha-D-ribose 1-diphosphate: step 1/2.</text>
</comment>
<dbReference type="InterPro" id="IPR029055">
    <property type="entry name" value="Ntn_hydrolases_N"/>
</dbReference>
<keyword evidence="6" id="KW-0658">Purine biosynthesis</keyword>
<dbReference type="InterPro" id="IPR035584">
    <property type="entry name" value="PurF_N"/>
</dbReference>